<evidence type="ECO:0000313" key="1">
    <source>
        <dbReference type="EMBL" id="SDD34782.1"/>
    </source>
</evidence>
<organism evidence="1 2">
    <name type="scientific">Williamwhitmania taraxaci</name>
    <dbReference type="NCBI Taxonomy" id="1640674"/>
    <lineage>
        <taxon>Bacteria</taxon>
        <taxon>Pseudomonadati</taxon>
        <taxon>Bacteroidota</taxon>
        <taxon>Bacteroidia</taxon>
        <taxon>Bacteroidales</taxon>
        <taxon>Williamwhitmaniaceae</taxon>
        <taxon>Williamwhitmania</taxon>
    </lineage>
</organism>
<dbReference type="RefSeq" id="WP_170830195.1">
    <property type="nucleotide sequence ID" value="NZ_FMYP01000145.1"/>
</dbReference>
<sequence>QGGATLVKHQWDCLFSSGVVIGMFEKEEDGASMNGQDLRDLLEKLRKSYLDNVSVELPAEYVINTNQSFDFLFKNHAYKSIAVTNMARAKTVNVKASIETSVTITQTNYYEIVIGSVKVILKNKIDSDYMYSYLTNSSRNIVLFVNGYRFATSTTENSDTDDKITETDRYNYWDGVDQTFINRLVPEHVFYADGHMGIRTSNHFDMGKFYCSARLTIGTWPSNYKEAILKYADNAISYSIGGSWVTNTVLATCNVVVGSSTLNIAPNVSGFNERLAKGNIGGVDFVKKLKQSSFVATDTLDIVCHSMGFAYALGMVDAVKAAFPNIKLGNFYIIAPENAGSGMVNMSDWMDVWQYGTDDEVLKNKPWLQDGVAPQVSVKGLPQTKRAFIPTDGSVPQGFLSSHSIGNYKWIFTKQTIGRPGYVKPRK</sequence>
<feature type="non-terminal residue" evidence="1">
    <location>
        <position position="1"/>
    </location>
</feature>
<name>A0A1G6U054_9BACT</name>
<keyword evidence="2" id="KW-1185">Reference proteome</keyword>
<gene>
    <name evidence="1" type="ORF">SAMN05216323_11453</name>
</gene>
<dbReference type="Proteomes" id="UP000199452">
    <property type="component" value="Unassembled WGS sequence"/>
</dbReference>
<protein>
    <submittedName>
        <fullName evidence="1">Uncharacterized protein</fullName>
    </submittedName>
</protein>
<proteinExistence type="predicted"/>
<reference evidence="1 2" key="1">
    <citation type="submission" date="2016-09" db="EMBL/GenBank/DDBJ databases">
        <authorList>
            <person name="Capua I."/>
            <person name="De Benedictis P."/>
            <person name="Joannis T."/>
            <person name="Lombin L.H."/>
            <person name="Cattoli G."/>
        </authorList>
    </citation>
    <scope>NUCLEOTIDE SEQUENCE [LARGE SCALE GENOMIC DNA]</scope>
    <source>
        <strain evidence="1 2">A7P-90m</strain>
    </source>
</reference>
<dbReference type="EMBL" id="FMYP01000145">
    <property type="protein sequence ID" value="SDD34782.1"/>
    <property type="molecule type" value="Genomic_DNA"/>
</dbReference>
<accession>A0A1G6U054</accession>
<evidence type="ECO:0000313" key="2">
    <source>
        <dbReference type="Proteomes" id="UP000199452"/>
    </source>
</evidence>
<dbReference type="AlphaFoldDB" id="A0A1G6U054"/>